<organism evidence="1 2">
    <name type="scientific">Aegilops tauschii subsp. strangulata</name>
    <name type="common">Goatgrass</name>
    <dbReference type="NCBI Taxonomy" id="200361"/>
    <lineage>
        <taxon>Eukaryota</taxon>
        <taxon>Viridiplantae</taxon>
        <taxon>Streptophyta</taxon>
        <taxon>Embryophyta</taxon>
        <taxon>Tracheophyta</taxon>
        <taxon>Spermatophyta</taxon>
        <taxon>Magnoliopsida</taxon>
        <taxon>Liliopsida</taxon>
        <taxon>Poales</taxon>
        <taxon>Poaceae</taxon>
        <taxon>BOP clade</taxon>
        <taxon>Pooideae</taxon>
        <taxon>Triticodae</taxon>
        <taxon>Triticeae</taxon>
        <taxon>Triticinae</taxon>
        <taxon>Aegilops</taxon>
    </lineage>
</organism>
<dbReference type="InterPro" id="IPR043502">
    <property type="entry name" value="DNA/RNA_pol_sf"/>
</dbReference>
<dbReference type="Gramene" id="AET4Gv20233400.6">
    <property type="protein sequence ID" value="AET4Gv20233400.6"/>
    <property type="gene ID" value="AET4Gv20233400"/>
</dbReference>
<dbReference type="InterPro" id="IPR043128">
    <property type="entry name" value="Rev_trsase/Diguanyl_cyclase"/>
</dbReference>
<proteinExistence type="predicted"/>
<reference evidence="1" key="5">
    <citation type="journal article" date="2021" name="G3 (Bethesda)">
        <title>Aegilops tauschii genome assembly Aet v5.0 features greater sequence contiguity and improved annotation.</title>
        <authorList>
            <person name="Wang L."/>
            <person name="Zhu T."/>
            <person name="Rodriguez J.C."/>
            <person name="Deal K.R."/>
            <person name="Dubcovsky J."/>
            <person name="McGuire P.E."/>
            <person name="Lux T."/>
            <person name="Spannagl M."/>
            <person name="Mayer K.F.X."/>
            <person name="Baldrich P."/>
            <person name="Meyers B.C."/>
            <person name="Huo N."/>
            <person name="Gu Y.Q."/>
            <person name="Zhou H."/>
            <person name="Devos K.M."/>
            <person name="Bennetzen J.L."/>
            <person name="Unver T."/>
            <person name="Budak H."/>
            <person name="Gulick P.J."/>
            <person name="Galiba G."/>
            <person name="Kalapos B."/>
            <person name="Nelson D.R."/>
            <person name="Li P."/>
            <person name="You F.M."/>
            <person name="Luo M.C."/>
            <person name="Dvorak J."/>
        </authorList>
    </citation>
    <scope>NUCLEOTIDE SEQUENCE [LARGE SCALE GENOMIC DNA]</scope>
    <source>
        <strain evidence="1">cv. AL8/78</strain>
    </source>
</reference>
<evidence type="ECO:0000313" key="2">
    <source>
        <dbReference type="Proteomes" id="UP000015105"/>
    </source>
</evidence>
<evidence type="ECO:0000313" key="1">
    <source>
        <dbReference type="EnsemblPlants" id="AET4Gv20233400.6"/>
    </source>
</evidence>
<keyword evidence="2" id="KW-1185">Reference proteome</keyword>
<dbReference type="SUPFAM" id="SSF56672">
    <property type="entry name" value="DNA/RNA polymerases"/>
    <property type="match status" value="1"/>
</dbReference>
<sequence>MEICKEKIIFLGHEIGEGKIYLQEHIANKILEFPDNMSDKKVLQQFLGIVNYAQNYIDNLAKLAGPLYAKLRKNGQKLYIGFKEFTVRTDCEAICRYYNKINKMRKGLFTNRDEYLFFGGENRLKVFQPNTFSFKPKTHIKLDEAQRCILDNFWFQYTLKREEKGYFLSILNSLAEYFIELNKNLPKPEKIEIPKGETLYLIFDGNKPGIYLEWENIMIEKLDAKRKGQDLTFKRYYNIDDALLWARKVLGPDYYIDPKAKYYIQMKRGIPASPTPTK</sequence>
<dbReference type="Proteomes" id="UP000015105">
    <property type="component" value="Chromosome 4D"/>
</dbReference>
<dbReference type="PANTHER" id="PTHR33064:SF37">
    <property type="entry name" value="RIBONUCLEASE H"/>
    <property type="match status" value="1"/>
</dbReference>
<protein>
    <recommendedName>
        <fullName evidence="3">Reverse transcriptase RNase H-like domain-containing protein</fullName>
    </recommendedName>
</protein>
<dbReference type="InterPro" id="IPR051320">
    <property type="entry name" value="Viral_Replic_Matur_Polypro"/>
</dbReference>
<dbReference type="PANTHER" id="PTHR33064">
    <property type="entry name" value="POL PROTEIN"/>
    <property type="match status" value="1"/>
</dbReference>
<reference evidence="2" key="1">
    <citation type="journal article" date="2014" name="Science">
        <title>Ancient hybridizations among the ancestral genomes of bread wheat.</title>
        <authorList>
            <consortium name="International Wheat Genome Sequencing Consortium,"/>
            <person name="Marcussen T."/>
            <person name="Sandve S.R."/>
            <person name="Heier L."/>
            <person name="Spannagl M."/>
            <person name="Pfeifer M."/>
            <person name="Jakobsen K.S."/>
            <person name="Wulff B.B."/>
            <person name="Steuernagel B."/>
            <person name="Mayer K.F."/>
            <person name="Olsen O.A."/>
        </authorList>
    </citation>
    <scope>NUCLEOTIDE SEQUENCE [LARGE SCALE GENOMIC DNA]</scope>
    <source>
        <strain evidence="2">cv. AL8/78</strain>
    </source>
</reference>
<name>A0A453HM20_AEGTS</name>
<reference evidence="2" key="2">
    <citation type="journal article" date="2017" name="Nat. Plants">
        <title>The Aegilops tauschii genome reveals multiple impacts of transposons.</title>
        <authorList>
            <person name="Zhao G."/>
            <person name="Zou C."/>
            <person name="Li K."/>
            <person name="Wang K."/>
            <person name="Li T."/>
            <person name="Gao L."/>
            <person name="Zhang X."/>
            <person name="Wang H."/>
            <person name="Yang Z."/>
            <person name="Liu X."/>
            <person name="Jiang W."/>
            <person name="Mao L."/>
            <person name="Kong X."/>
            <person name="Jiao Y."/>
            <person name="Jia J."/>
        </authorList>
    </citation>
    <scope>NUCLEOTIDE SEQUENCE [LARGE SCALE GENOMIC DNA]</scope>
    <source>
        <strain evidence="2">cv. AL8/78</strain>
    </source>
</reference>
<dbReference type="EnsemblPlants" id="AET4Gv20233400.6">
    <property type="protein sequence ID" value="AET4Gv20233400.6"/>
    <property type="gene ID" value="AET4Gv20233400"/>
</dbReference>
<dbReference type="Gene3D" id="3.30.70.270">
    <property type="match status" value="1"/>
</dbReference>
<accession>A0A453HM20</accession>
<evidence type="ECO:0008006" key="3">
    <source>
        <dbReference type="Google" id="ProtNLM"/>
    </source>
</evidence>
<reference evidence="1" key="3">
    <citation type="journal article" date="2017" name="Nature">
        <title>Genome sequence of the progenitor of the wheat D genome Aegilops tauschii.</title>
        <authorList>
            <person name="Luo M.C."/>
            <person name="Gu Y.Q."/>
            <person name="Puiu D."/>
            <person name="Wang H."/>
            <person name="Twardziok S.O."/>
            <person name="Deal K.R."/>
            <person name="Huo N."/>
            <person name="Zhu T."/>
            <person name="Wang L."/>
            <person name="Wang Y."/>
            <person name="McGuire P.E."/>
            <person name="Liu S."/>
            <person name="Long H."/>
            <person name="Ramasamy R.K."/>
            <person name="Rodriguez J.C."/>
            <person name="Van S.L."/>
            <person name="Yuan L."/>
            <person name="Wang Z."/>
            <person name="Xia Z."/>
            <person name="Xiao L."/>
            <person name="Anderson O.D."/>
            <person name="Ouyang S."/>
            <person name="Liang Y."/>
            <person name="Zimin A.V."/>
            <person name="Pertea G."/>
            <person name="Qi P."/>
            <person name="Bennetzen J.L."/>
            <person name="Dai X."/>
            <person name="Dawson M.W."/>
            <person name="Muller H.G."/>
            <person name="Kugler K."/>
            <person name="Rivarola-Duarte L."/>
            <person name="Spannagl M."/>
            <person name="Mayer K.F.X."/>
            <person name="Lu F.H."/>
            <person name="Bevan M.W."/>
            <person name="Leroy P."/>
            <person name="Li P."/>
            <person name="You F.M."/>
            <person name="Sun Q."/>
            <person name="Liu Z."/>
            <person name="Lyons E."/>
            <person name="Wicker T."/>
            <person name="Salzberg S.L."/>
            <person name="Devos K.M."/>
            <person name="Dvorak J."/>
        </authorList>
    </citation>
    <scope>NUCLEOTIDE SEQUENCE [LARGE SCALE GENOMIC DNA]</scope>
    <source>
        <strain evidence="1">cv. AL8/78</strain>
    </source>
</reference>
<reference evidence="1" key="4">
    <citation type="submission" date="2019-03" db="UniProtKB">
        <authorList>
            <consortium name="EnsemblPlants"/>
        </authorList>
    </citation>
    <scope>IDENTIFICATION</scope>
</reference>
<dbReference type="AlphaFoldDB" id="A0A453HM20"/>